<feature type="binding site" evidence="11">
    <location>
        <position position="213"/>
    </location>
    <ligand>
        <name>Zn(2+)</name>
        <dbReference type="ChEBI" id="CHEBI:29105"/>
        <label>1</label>
    </ligand>
</feature>
<dbReference type="Pfam" id="PF00226">
    <property type="entry name" value="DnaJ"/>
    <property type="match status" value="1"/>
</dbReference>
<comment type="cofactor">
    <cofactor evidence="11">
        <name>Zn(2+)</name>
        <dbReference type="ChEBI" id="CHEBI:29105"/>
    </cofactor>
    <text evidence="11">Binds 2 Zn(2+) ions per monomer.</text>
</comment>
<feature type="binding site" evidence="11">
    <location>
        <position position="196"/>
    </location>
    <ligand>
        <name>Zn(2+)</name>
        <dbReference type="ChEBI" id="CHEBI:29105"/>
        <label>2</label>
    </ligand>
</feature>
<feature type="binding site" evidence="11">
    <location>
        <position position="157"/>
    </location>
    <ligand>
        <name>Zn(2+)</name>
        <dbReference type="ChEBI" id="CHEBI:29105"/>
        <label>1</label>
    </ligand>
</feature>
<evidence type="ECO:0000313" key="15">
    <source>
        <dbReference type="EMBL" id="QQA01760.1"/>
    </source>
</evidence>
<dbReference type="GO" id="GO:0005737">
    <property type="term" value="C:cytoplasm"/>
    <property type="evidence" value="ECO:0007669"/>
    <property type="project" value="UniProtKB-SubCell"/>
</dbReference>
<comment type="function">
    <text evidence="8 11">Participates actively in the response to hyperosmotic and heat shock by preventing the aggregation of stress-denatured proteins and by disaggregating proteins, also in an autonomous, DnaK-independent fashion. Unfolded proteins bind initially to DnaJ; upon interaction with the DnaJ-bound protein, DnaK hydrolyzes its bound ATP, resulting in the formation of a stable complex. GrpE releases ADP from DnaK; ATP binding to DnaK triggers the release of the substrate protein, thus completing the reaction cycle. Several rounds of ATP-dependent interactions between DnaJ, DnaK and GrpE are required for fully efficient folding. Also involved, together with DnaK and GrpE, in the DNA replication of plasmids through activation of initiation proteins.</text>
</comment>
<comment type="subcellular location">
    <subcellularLocation>
        <location evidence="11">Cytoplasm</location>
    </subcellularLocation>
</comment>
<dbReference type="InterPro" id="IPR002939">
    <property type="entry name" value="DnaJ_C"/>
</dbReference>
<organism evidence="15 16">
    <name type="scientific">Treponema peruense</name>
    <dbReference type="NCBI Taxonomy" id="2787628"/>
    <lineage>
        <taxon>Bacteria</taxon>
        <taxon>Pseudomonadati</taxon>
        <taxon>Spirochaetota</taxon>
        <taxon>Spirochaetia</taxon>
        <taxon>Spirochaetales</taxon>
        <taxon>Treponemataceae</taxon>
        <taxon>Treponema</taxon>
    </lineage>
</organism>
<dbReference type="SMART" id="SM00271">
    <property type="entry name" value="DnaJ"/>
    <property type="match status" value="1"/>
</dbReference>
<dbReference type="GO" id="GO:0008270">
    <property type="term" value="F:zinc ion binding"/>
    <property type="evidence" value="ECO:0007669"/>
    <property type="project" value="UniProtKB-UniRule"/>
</dbReference>
<dbReference type="AlphaFoldDB" id="A0A7T3REU1"/>
<dbReference type="PROSITE" id="PS51188">
    <property type="entry name" value="ZF_CR"/>
    <property type="match status" value="1"/>
</dbReference>
<dbReference type="NCBIfam" id="TIGR02349">
    <property type="entry name" value="DnaJ_bact"/>
    <property type="match status" value="1"/>
</dbReference>
<comment type="subunit">
    <text evidence="11">Homodimer.</text>
</comment>
<dbReference type="Gene3D" id="2.10.230.10">
    <property type="entry name" value="Heat shock protein DnaJ, cysteine-rich domain"/>
    <property type="match status" value="1"/>
</dbReference>
<evidence type="ECO:0000256" key="1">
    <source>
        <dbReference type="ARBA" id="ARBA00022705"/>
    </source>
</evidence>
<dbReference type="InterPro" id="IPR001623">
    <property type="entry name" value="DnaJ_domain"/>
</dbReference>
<keyword evidence="6 11" id="KW-0346">Stress response</keyword>
<evidence type="ECO:0000256" key="10">
    <source>
        <dbReference type="ARBA" id="ARBA00067609"/>
    </source>
</evidence>
<feature type="zinc finger region" description="CR-type" evidence="12">
    <location>
        <begin position="144"/>
        <end position="222"/>
    </location>
</feature>
<feature type="binding site" evidence="11">
    <location>
        <position position="210"/>
    </location>
    <ligand>
        <name>Zn(2+)</name>
        <dbReference type="ChEBI" id="CHEBI:29105"/>
        <label>1</label>
    </ligand>
</feature>
<comment type="similarity">
    <text evidence="9 11">Belongs to the DnaJ family.</text>
</comment>
<dbReference type="SUPFAM" id="SSF49493">
    <property type="entry name" value="HSP40/DnaJ peptide-binding domain"/>
    <property type="match status" value="2"/>
</dbReference>
<feature type="binding site" evidence="11">
    <location>
        <position position="199"/>
    </location>
    <ligand>
        <name>Zn(2+)</name>
        <dbReference type="ChEBI" id="CHEBI:29105"/>
        <label>2</label>
    </ligand>
</feature>
<dbReference type="PANTHER" id="PTHR43096:SF10">
    <property type="entry name" value="CHAPERONE PROTEIN DNAJ A6, CHLOROPLASTIC"/>
    <property type="match status" value="1"/>
</dbReference>
<feature type="repeat" description="CXXCXGXG motif" evidence="11">
    <location>
        <begin position="174"/>
        <end position="181"/>
    </location>
</feature>
<protein>
    <recommendedName>
        <fullName evidence="10 11">Chaperone protein DnaJ</fullName>
    </recommendedName>
</protein>
<dbReference type="CDD" id="cd10747">
    <property type="entry name" value="DnaJ_C"/>
    <property type="match status" value="1"/>
</dbReference>
<name>A0A7T3REU1_9SPIR</name>
<proteinExistence type="inferred from homology"/>
<dbReference type="Proteomes" id="UP000595224">
    <property type="component" value="Chromosome"/>
</dbReference>
<gene>
    <name evidence="11 15" type="primary">dnaJ</name>
    <name evidence="15" type="ORF">IWA51_03880</name>
</gene>
<evidence type="ECO:0000313" key="16">
    <source>
        <dbReference type="Proteomes" id="UP000595224"/>
    </source>
</evidence>
<dbReference type="InterPro" id="IPR008971">
    <property type="entry name" value="HSP40/DnaJ_pept-bd"/>
</dbReference>
<dbReference type="KEGG" id="tper:IWA51_03880"/>
<feature type="repeat" description="CXXCXGXG motif" evidence="11">
    <location>
        <begin position="157"/>
        <end position="164"/>
    </location>
</feature>
<evidence type="ECO:0000259" key="14">
    <source>
        <dbReference type="PROSITE" id="PS51188"/>
    </source>
</evidence>
<feature type="binding site" evidence="11">
    <location>
        <position position="160"/>
    </location>
    <ligand>
        <name>Zn(2+)</name>
        <dbReference type="ChEBI" id="CHEBI:29105"/>
        <label>1</label>
    </ligand>
</feature>
<evidence type="ECO:0000256" key="9">
    <source>
        <dbReference type="ARBA" id="ARBA00061004"/>
    </source>
</evidence>
<evidence type="ECO:0000256" key="6">
    <source>
        <dbReference type="ARBA" id="ARBA00023016"/>
    </source>
</evidence>
<dbReference type="FunFam" id="1.10.287.110:FF:000034">
    <property type="entry name" value="Chaperone protein DnaJ"/>
    <property type="match status" value="1"/>
</dbReference>
<dbReference type="PRINTS" id="PR00625">
    <property type="entry name" value="JDOMAIN"/>
</dbReference>
<feature type="repeat" description="CXXCXGXG motif" evidence="11">
    <location>
        <begin position="196"/>
        <end position="203"/>
    </location>
</feature>
<evidence type="ECO:0000256" key="4">
    <source>
        <dbReference type="ARBA" id="ARBA00022771"/>
    </source>
</evidence>
<dbReference type="EMBL" id="CP064936">
    <property type="protein sequence ID" value="QQA01760.1"/>
    <property type="molecule type" value="Genomic_DNA"/>
</dbReference>
<dbReference type="GO" id="GO:0042026">
    <property type="term" value="P:protein refolding"/>
    <property type="evidence" value="ECO:0007669"/>
    <property type="project" value="TreeGrafter"/>
</dbReference>
<evidence type="ECO:0000256" key="7">
    <source>
        <dbReference type="ARBA" id="ARBA00023186"/>
    </source>
</evidence>
<evidence type="ECO:0000256" key="3">
    <source>
        <dbReference type="ARBA" id="ARBA00022737"/>
    </source>
</evidence>
<dbReference type="InterPro" id="IPR012724">
    <property type="entry name" value="DnaJ"/>
</dbReference>
<dbReference type="NCBIfam" id="NF008035">
    <property type="entry name" value="PRK10767.1"/>
    <property type="match status" value="1"/>
</dbReference>
<feature type="binding site" evidence="11">
    <location>
        <position position="177"/>
    </location>
    <ligand>
        <name>Zn(2+)</name>
        <dbReference type="ChEBI" id="CHEBI:29105"/>
        <label>2</label>
    </ligand>
</feature>
<keyword evidence="4 11" id="KW-0863">Zinc-finger</keyword>
<dbReference type="PROSITE" id="PS00636">
    <property type="entry name" value="DNAJ_1"/>
    <property type="match status" value="1"/>
</dbReference>
<dbReference type="InterPro" id="IPR036410">
    <property type="entry name" value="HSP_DnaJ_Cys-rich_dom_sf"/>
</dbReference>
<dbReference type="GO" id="GO:0051082">
    <property type="term" value="F:unfolded protein binding"/>
    <property type="evidence" value="ECO:0007669"/>
    <property type="project" value="UniProtKB-UniRule"/>
</dbReference>
<dbReference type="GO" id="GO:0006260">
    <property type="term" value="P:DNA replication"/>
    <property type="evidence" value="ECO:0007669"/>
    <property type="project" value="UniProtKB-KW"/>
</dbReference>
<keyword evidence="3 11" id="KW-0677">Repeat</keyword>
<dbReference type="InterPro" id="IPR018253">
    <property type="entry name" value="DnaJ_domain_CS"/>
</dbReference>
<reference evidence="15 16" key="1">
    <citation type="submission" date="2020-11" db="EMBL/GenBank/DDBJ databases">
        <title>Treponema Peruensis nv. sp., first commensal Treponema isolated from human feces.</title>
        <authorList>
            <person name="Belkhou C."/>
            <person name="Raes J."/>
        </authorList>
    </citation>
    <scope>NUCLEOTIDE SEQUENCE [LARGE SCALE GENOMIC DNA]</scope>
    <source>
        <strain evidence="15 16">RCC2812</strain>
    </source>
</reference>
<dbReference type="CDD" id="cd10719">
    <property type="entry name" value="DnaJ_zf"/>
    <property type="match status" value="1"/>
</dbReference>
<dbReference type="GO" id="GO:0031072">
    <property type="term" value="F:heat shock protein binding"/>
    <property type="evidence" value="ECO:0007669"/>
    <property type="project" value="InterPro"/>
</dbReference>
<dbReference type="SUPFAM" id="SSF46565">
    <property type="entry name" value="Chaperone J-domain"/>
    <property type="match status" value="1"/>
</dbReference>
<keyword evidence="7 11" id="KW-0143">Chaperone</keyword>
<feature type="repeat" description="CXXCXGXG motif" evidence="11">
    <location>
        <begin position="210"/>
        <end position="217"/>
    </location>
</feature>
<comment type="domain">
    <text evidence="11">The J domain is necessary and sufficient to stimulate DnaK ATPase activity. Zinc center 1 plays an important role in the autonomous, DnaK-independent chaperone activity of DnaJ. Zinc center 2 is essential for interaction with DnaK and for DnaJ activity.</text>
</comment>
<dbReference type="GO" id="GO:0009408">
    <property type="term" value="P:response to heat"/>
    <property type="evidence" value="ECO:0007669"/>
    <property type="project" value="InterPro"/>
</dbReference>
<dbReference type="FunFam" id="2.10.230.10:FF:000002">
    <property type="entry name" value="Molecular chaperone DnaJ"/>
    <property type="match status" value="1"/>
</dbReference>
<dbReference type="Gene3D" id="1.10.287.110">
    <property type="entry name" value="DnaJ domain"/>
    <property type="match status" value="1"/>
</dbReference>
<feature type="domain" description="J" evidence="13">
    <location>
        <begin position="6"/>
        <end position="71"/>
    </location>
</feature>
<accession>A0A7T3REU1</accession>
<dbReference type="PANTHER" id="PTHR43096">
    <property type="entry name" value="DNAJ HOMOLOG 1, MITOCHONDRIAL-RELATED"/>
    <property type="match status" value="1"/>
</dbReference>
<keyword evidence="11" id="KW-0963">Cytoplasm</keyword>
<sequence>MAAKRDYYEVLGVDKSADKDTIKKAYRKLAVKYHPDRNPGNKEAEEKFKEATEAYEVLSDEQKRPIYDQYGFAGLDGMGGGSQGYSHAAQDFSDLFGGMGGFSDIFENLFGGGFGGGRSSSRDSNSGASLRYDLELDFKEAVFGCKKEITFRHDEPCPECHGTGGAAGSSRKTCPTCQGMGQVRRSTGFFSVQQTCPACNGKGTVIDHPCPSCRGAGVYSKHKVMTVTIPAGVDNGKRITIPHMGNAGVNGGSTGDLIIVINVRSDRCFERSGNDLYCAVPITISQAALGADISIRTLDDRTVVLKIPSGTTQGKLLRIKGEGVPFTGTTRKGDLYVKIMVELPTKLTREQAAVMQEYARLENATTSPALIPLESLR</sequence>
<evidence type="ECO:0000256" key="2">
    <source>
        <dbReference type="ARBA" id="ARBA00022723"/>
    </source>
</evidence>
<keyword evidence="2 11" id="KW-0479">Metal-binding</keyword>
<dbReference type="RefSeq" id="WP_177528430.1">
    <property type="nucleotide sequence ID" value="NZ_CBCSHE010000002.1"/>
</dbReference>
<dbReference type="GO" id="GO:0005524">
    <property type="term" value="F:ATP binding"/>
    <property type="evidence" value="ECO:0007669"/>
    <property type="project" value="InterPro"/>
</dbReference>
<feature type="domain" description="CR-type" evidence="14">
    <location>
        <begin position="144"/>
        <end position="222"/>
    </location>
</feature>
<dbReference type="HAMAP" id="MF_01152">
    <property type="entry name" value="DnaJ"/>
    <property type="match status" value="1"/>
</dbReference>
<dbReference type="PROSITE" id="PS50076">
    <property type="entry name" value="DNAJ_2"/>
    <property type="match status" value="1"/>
</dbReference>
<dbReference type="InterPro" id="IPR001305">
    <property type="entry name" value="HSP_DnaJ_Cys-rich_dom"/>
</dbReference>
<keyword evidence="16" id="KW-1185">Reference proteome</keyword>
<evidence type="ECO:0000256" key="8">
    <source>
        <dbReference type="ARBA" id="ARBA00053423"/>
    </source>
</evidence>
<dbReference type="SUPFAM" id="SSF57938">
    <property type="entry name" value="DnaJ/Hsp40 cysteine-rich domain"/>
    <property type="match status" value="1"/>
</dbReference>
<evidence type="ECO:0000256" key="5">
    <source>
        <dbReference type="ARBA" id="ARBA00022833"/>
    </source>
</evidence>
<keyword evidence="5 11" id="KW-0862">Zinc</keyword>
<feature type="binding site" evidence="11">
    <location>
        <position position="174"/>
    </location>
    <ligand>
        <name>Zn(2+)</name>
        <dbReference type="ChEBI" id="CHEBI:29105"/>
        <label>2</label>
    </ligand>
</feature>
<dbReference type="Pfam" id="PF00684">
    <property type="entry name" value="DnaJ_CXXCXGXG"/>
    <property type="match status" value="1"/>
</dbReference>
<dbReference type="Gene3D" id="2.60.260.20">
    <property type="entry name" value="Urease metallochaperone UreE, N-terminal domain"/>
    <property type="match status" value="2"/>
</dbReference>
<evidence type="ECO:0000256" key="11">
    <source>
        <dbReference type="HAMAP-Rule" id="MF_01152"/>
    </source>
</evidence>
<keyword evidence="1 11" id="KW-0235">DNA replication</keyword>
<dbReference type="FunFam" id="2.60.260.20:FF:000005">
    <property type="entry name" value="Chaperone protein dnaJ 1, mitochondrial"/>
    <property type="match status" value="1"/>
</dbReference>
<dbReference type="InterPro" id="IPR036869">
    <property type="entry name" value="J_dom_sf"/>
</dbReference>
<evidence type="ECO:0000259" key="13">
    <source>
        <dbReference type="PROSITE" id="PS50076"/>
    </source>
</evidence>
<dbReference type="CDD" id="cd06257">
    <property type="entry name" value="DnaJ"/>
    <property type="match status" value="1"/>
</dbReference>
<dbReference type="Pfam" id="PF01556">
    <property type="entry name" value="DnaJ_C"/>
    <property type="match status" value="1"/>
</dbReference>
<evidence type="ECO:0000256" key="12">
    <source>
        <dbReference type="PROSITE-ProRule" id="PRU00546"/>
    </source>
</evidence>